<name>A0A086QWB1_TOXGO</name>
<proteinExistence type="predicted"/>
<comment type="caution">
    <text evidence="1">The sequence shown here is derived from an EMBL/GenBank/DDBJ whole genome shotgun (WGS) entry which is preliminary data.</text>
</comment>
<evidence type="ECO:0000313" key="2">
    <source>
        <dbReference type="Proteomes" id="UP000028821"/>
    </source>
</evidence>
<dbReference type="AlphaFoldDB" id="A0A086QWB1"/>
<organism evidence="1 2">
    <name type="scientific">Toxoplasma gondii MAS</name>
    <dbReference type="NCBI Taxonomy" id="943118"/>
    <lineage>
        <taxon>Eukaryota</taxon>
        <taxon>Sar</taxon>
        <taxon>Alveolata</taxon>
        <taxon>Apicomplexa</taxon>
        <taxon>Conoidasida</taxon>
        <taxon>Coccidia</taxon>
        <taxon>Eucoccidiorida</taxon>
        <taxon>Eimeriorina</taxon>
        <taxon>Sarcocystidae</taxon>
        <taxon>Toxoplasma</taxon>
    </lineage>
</organism>
<dbReference type="VEuPathDB" id="ToxoDB:TGMAS_268176A"/>
<accession>A0A086QWB1</accession>
<evidence type="ECO:0000313" key="1">
    <source>
        <dbReference type="EMBL" id="KFH16893.1"/>
    </source>
</evidence>
<protein>
    <submittedName>
        <fullName evidence="1">Uncharacterized protein</fullName>
    </submittedName>
</protein>
<dbReference type="Proteomes" id="UP000028821">
    <property type="component" value="Unassembled WGS sequence"/>
</dbReference>
<reference evidence="1 2" key="1">
    <citation type="submission" date="2014-04" db="EMBL/GenBank/DDBJ databases">
        <authorList>
            <person name="Sibley D."/>
            <person name="Venepally P."/>
            <person name="Karamycheva S."/>
            <person name="Hadjithomas M."/>
            <person name="Khan A."/>
            <person name="Brunk B."/>
            <person name="Roos D."/>
            <person name="Caler E."/>
            <person name="Lorenzi H."/>
        </authorList>
    </citation>
    <scope>NUCLEOTIDE SEQUENCE [LARGE SCALE GENOMIC DNA]</scope>
    <source>
        <strain evidence="1 2">MAS</strain>
    </source>
</reference>
<gene>
    <name evidence="1" type="ORF">TGMAS_268176A</name>
</gene>
<feature type="non-terminal residue" evidence="1">
    <location>
        <position position="162"/>
    </location>
</feature>
<dbReference type="EMBL" id="AEXC02000456">
    <property type="protein sequence ID" value="KFH16893.1"/>
    <property type="molecule type" value="Genomic_DNA"/>
</dbReference>
<sequence>MTPPCLHPETVPCMQTPLGRSFHCQGVSPARASLPLAPSLSSHLFCLLASSALCFCLSAVPRRYVYSVKLVRFCDRSQVSRHRLAAVRVPPPKKFFTGDVQLASPRSRCRAGAGACTAPEGQGAQEERAKKIQALLPSADSTEGAYVWANASNDPRRGTTLL</sequence>